<dbReference type="InterPro" id="IPR012675">
    <property type="entry name" value="Beta-grasp_dom_sf"/>
</dbReference>
<evidence type="ECO:0000259" key="7">
    <source>
        <dbReference type="PROSITE" id="PS51085"/>
    </source>
</evidence>
<dbReference type="SUPFAM" id="SSF63380">
    <property type="entry name" value="Riboflavin synthase domain-like"/>
    <property type="match status" value="1"/>
</dbReference>
<dbReference type="CDD" id="cd00207">
    <property type="entry name" value="fer2"/>
    <property type="match status" value="1"/>
</dbReference>
<dbReference type="STRING" id="50340.PF66_00569"/>
<evidence type="ECO:0000256" key="3">
    <source>
        <dbReference type="ARBA" id="ARBA00022723"/>
    </source>
</evidence>
<keyword evidence="4" id="KW-0560">Oxidoreductase</keyword>
<dbReference type="RefSeq" id="WP_054061836.1">
    <property type="nucleotide sequence ID" value="NZ_JSYZ01000002.1"/>
</dbReference>
<evidence type="ECO:0000256" key="1">
    <source>
        <dbReference type="ARBA" id="ARBA00022630"/>
    </source>
</evidence>
<dbReference type="Gene3D" id="3.40.50.80">
    <property type="entry name" value="Nucleotide-binding domain of ferredoxin-NADP reductase (FNR) module"/>
    <property type="match status" value="1"/>
</dbReference>
<comment type="caution">
    <text evidence="9">The sequence shown here is derived from an EMBL/GenBank/DDBJ whole genome shotgun (WGS) entry which is preliminary data.</text>
</comment>
<dbReference type="SUPFAM" id="SSF54292">
    <property type="entry name" value="2Fe-2S ferredoxin-like"/>
    <property type="match status" value="1"/>
</dbReference>
<evidence type="ECO:0000259" key="8">
    <source>
        <dbReference type="PROSITE" id="PS51384"/>
    </source>
</evidence>
<dbReference type="OrthoDB" id="9801223at2"/>
<dbReference type="PANTHER" id="PTHR47354">
    <property type="entry name" value="NADH OXIDOREDUCTASE HCR"/>
    <property type="match status" value="1"/>
</dbReference>
<keyword evidence="6" id="KW-0411">Iron-sulfur</keyword>
<dbReference type="InterPro" id="IPR017938">
    <property type="entry name" value="Riboflavin_synthase-like_b-brl"/>
</dbReference>
<evidence type="ECO:0000256" key="2">
    <source>
        <dbReference type="ARBA" id="ARBA00022714"/>
    </source>
</evidence>
<accession>A0A0N0VKJ8</accession>
<dbReference type="PATRIC" id="fig|50340.43.peg.2576"/>
<dbReference type="InterPro" id="IPR039261">
    <property type="entry name" value="FNR_nucleotide-bd"/>
</dbReference>
<keyword evidence="10" id="KW-1185">Reference proteome</keyword>
<dbReference type="InterPro" id="IPR006058">
    <property type="entry name" value="2Fe2S_fd_BS"/>
</dbReference>
<protein>
    <submittedName>
        <fullName evidence="9">Flavodoxin reductase family protein</fullName>
    </submittedName>
</protein>
<dbReference type="PROSITE" id="PS51085">
    <property type="entry name" value="2FE2S_FER_2"/>
    <property type="match status" value="1"/>
</dbReference>
<reference evidence="9 10" key="1">
    <citation type="journal article" date="2015" name="PLoS ONE">
        <title>Rice-Infecting Pseudomonas Genomes Are Highly Accessorized and Harbor Multiple Putative Virulence Mechanisms to Cause Sheath Brown Rot.</title>
        <authorList>
            <person name="Quibod I.L."/>
            <person name="Grande G."/>
            <person name="Oreiro E.G."/>
            <person name="Borja F.N."/>
            <person name="Dossa G.S."/>
            <person name="Mauleon R."/>
            <person name="Cruz C.V."/>
            <person name="Oliva R."/>
        </authorList>
    </citation>
    <scope>NUCLEOTIDE SEQUENCE [LARGE SCALE GENOMIC DNA]</scope>
    <source>
        <strain evidence="9 10">IRRI 6609</strain>
    </source>
</reference>
<keyword evidence="2" id="KW-0001">2Fe-2S</keyword>
<dbReference type="PROSITE" id="PS51384">
    <property type="entry name" value="FAD_FR"/>
    <property type="match status" value="1"/>
</dbReference>
<sequence>MNASLQTVRVRNITRETPSIVSIDLAPVGPGHLPAFEAGAHIDLHLPNGLVRSYSLVSCPTDLSHYRLGVLHDRQSRGGSAFIHKHLRVGGLLKASAPRNNFPAGSASRAVFIAGGIGITPLLSIARHLAGKGAAVDMLYCVRSAADVAFRGELESLPGSVNYHFDDQQGGAPDLEALMRGYPRDTHFYCCGPGPMLEAFERACTVLGIEHGHTERFSGAALPVSGGAGGFEVVLSRSAKQLYHDGKGSLLDTLIAAGQSLSYSCREGVCGACETVVLEGTPDHRDFVLSPAERASGRTMMLCVSGCKSDRLVLDI</sequence>
<dbReference type="InterPro" id="IPR017927">
    <property type="entry name" value="FAD-bd_FR_type"/>
</dbReference>
<dbReference type="InterPro" id="IPR050415">
    <property type="entry name" value="MRET"/>
</dbReference>
<keyword evidence="3" id="KW-0479">Metal-binding</keyword>
<proteinExistence type="predicted"/>
<keyword evidence="5" id="KW-0408">Iron</keyword>
<evidence type="ECO:0000256" key="4">
    <source>
        <dbReference type="ARBA" id="ARBA00023002"/>
    </source>
</evidence>
<gene>
    <name evidence="9" type="ORF">PF66_00569</name>
</gene>
<dbReference type="CDD" id="cd06185">
    <property type="entry name" value="PDR_like"/>
    <property type="match status" value="1"/>
</dbReference>
<dbReference type="InterPro" id="IPR001041">
    <property type="entry name" value="2Fe-2S_ferredoxin-type"/>
</dbReference>
<evidence type="ECO:0000313" key="9">
    <source>
        <dbReference type="EMBL" id="KPA92828.1"/>
    </source>
</evidence>
<dbReference type="Proteomes" id="UP000037931">
    <property type="component" value="Unassembled WGS sequence"/>
</dbReference>
<dbReference type="Pfam" id="PF00175">
    <property type="entry name" value="NAD_binding_1"/>
    <property type="match status" value="1"/>
</dbReference>
<dbReference type="GO" id="GO:0046872">
    <property type="term" value="F:metal ion binding"/>
    <property type="evidence" value="ECO:0007669"/>
    <property type="project" value="UniProtKB-KW"/>
</dbReference>
<organism evidence="9 10">
    <name type="scientific">Pseudomonas asplenii</name>
    <dbReference type="NCBI Taxonomy" id="53407"/>
    <lineage>
        <taxon>Bacteria</taxon>
        <taxon>Pseudomonadati</taxon>
        <taxon>Pseudomonadota</taxon>
        <taxon>Gammaproteobacteria</taxon>
        <taxon>Pseudomonadales</taxon>
        <taxon>Pseudomonadaceae</taxon>
        <taxon>Pseudomonas</taxon>
    </lineage>
</organism>
<dbReference type="PRINTS" id="PR00409">
    <property type="entry name" value="PHDIOXRDTASE"/>
</dbReference>
<keyword evidence="1" id="KW-0285">Flavoprotein</keyword>
<name>A0A0N0VKJ8_9PSED</name>
<evidence type="ECO:0000256" key="5">
    <source>
        <dbReference type="ARBA" id="ARBA00023004"/>
    </source>
</evidence>
<dbReference type="GO" id="GO:0051537">
    <property type="term" value="F:2 iron, 2 sulfur cluster binding"/>
    <property type="evidence" value="ECO:0007669"/>
    <property type="project" value="UniProtKB-KW"/>
</dbReference>
<dbReference type="SUPFAM" id="SSF52343">
    <property type="entry name" value="Ferredoxin reductase-like, C-terminal NADP-linked domain"/>
    <property type="match status" value="1"/>
</dbReference>
<dbReference type="GO" id="GO:0016491">
    <property type="term" value="F:oxidoreductase activity"/>
    <property type="evidence" value="ECO:0007669"/>
    <property type="project" value="UniProtKB-KW"/>
</dbReference>
<evidence type="ECO:0000313" key="10">
    <source>
        <dbReference type="Proteomes" id="UP000037931"/>
    </source>
</evidence>
<evidence type="ECO:0000256" key="6">
    <source>
        <dbReference type="ARBA" id="ARBA00023014"/>
    </source>
</evidence>
<dbReference type="InterPro" id="IPR001433">
    <property type="entry name" value="OxRdtase_FAD/NAD-bd"/>
</dbReference>
<dbReference type="PANTHER" id="PTHR47354:SF1">
    <property type="entry name" value="CARNITINE MONOOXYGENASE REDUCTASE SUBUNIT"/>
    <property type="match status" value="1"/>
</dbReference>
<dbReference type="Gene3D" id="3.10.20.30">
    <property type="match status" value="1"/>
</dbReference>
<dbReference type="PROSITE" id="PS00197">
    <property type="entry name" value="2FE2S_FER_1"/>
    <property type="match status" value="1"/>
</dbReference>
<feature type="domain" description="FAD-binding FR-type" evidence="8">
    <location>
        <begin position="3"/>
        <end position="105"/>
    </location>
</feature>
<dbReference type="Gene3D" id="2.40.30.10">
    <property type="entry name" value="Translation factors"/>
    <property type="match status" value="1"/>
</dbReference>
<dbReference type="InterPro" id="IPR036010">
    <property type="entry name" value="2Fe-2S_ferredoxin-like_sf"/>
</dbReference>
<dbReference type="Pfam" id="PF00111">
    <property type="entry name" value="Fer2"/>
    <property type="match status" value="1"/>
</dbReference>
<dbReference type="AlphaFoldDB" id="A0A0N0VKJ8"/>
<feature type="domain" description="2Fe-2S ferredoxin-type" evidence="7">
    <location>
        <begin position="231"/>
        <end position="316"/>
    </location>
</feature>
<dbReference type="EMBL" id="JSYZ01000002">
    <property type="protein sequence ID" value="KPA92828.1"/>
    <property type="molecule type" value="Genomic_DNA"/>
</dbReference>